<reference evidence="2" key="1">
    <citation type="submission" date="2020-05" db="EMBL/GenBank/DDBJ databases">
        <authorList>
            <person name="Chiriac C."/>
            <person name="Salcher M."/>
            <person name="Ghai R."/>
            <person name="Kavagutti S V."/>
        </authorList>
    </citation>
    <scope>NUCLEOTIDE SEQUENCE</scope>
</reference>
<dbReference type="SUPFAM" id="SSF51556">
    <property type="entry name" value="Metallo-dependent hydrolases"/>
    <property type="match status" value="1"/>
</dbReference>
<dbReference type="PANTHER" id="PTHR11647">
    <property type="entry name" value="HYDRANTOINASE/DIHYDROPYRIMIDINASE FAMILY MEMBER"/>
    <property type="match status" value="1"/>
</dbReference>
<dbReference type="InterPro" id="IPR011059">
    <property type="entry name" value="Metal-dep_hydrolase_composite"/>
</dbReference>
<sequence>MRLPKYRRGGEAGNGAIVQRLLTGETEVAHDIIIRNGSVLDGTGTAAIRADVAIDGDRITVIGDLSGVEAKREIDARGLTVTPGFVDLHTHLDAQISWDPMLTSSSWHGVTTVLMGNCGVTFAPVAPENRIFLAEMMESVEDIPRDAILDGLSWDWETYPEYLDAVEAMRPALNVVGMVGHCALRYHVMGDRALSDEEPTEAEMGQIRDLAAESVAGGAVGFSTSRILIHLVPDGRQVPGTFANAEEYFAVADGMNDAGGGLFQSVPDFHSRAGYEFKLLRSMAERCGDVLFSGGVGDGDMETVARLNNFLEDTNANSGRITCATQTRPGGMLTGLAQVAPVAGEKWGTVMSLPTIEARVAAIRDPKTRADLIDEGQRLGTWYDPARIHPLGTGETPVYDLGDSGSLADLAQRAGVHPVEIVMDQLLETDGRALFNTWFFNRSGEALGEYLQLDAVYPGLGDAGAHAGQICDADAPTHYLAYWARDRAKATLSKAVHELTAKAAAVLGLKDRGTLRVGAFADVNIFDPERLQTAYPEYSFDFPNGKGRLKVRAQGYAATIVNGEVVTEQGNHTGARPGRVIREFARG</sequence>
<dbReference type="Pfam" id="PF07969">
    <property type="entry name" value="Amidohydro_3"/>
    <property type="match status" value="1"/>
</dbReference>
<dbReference type="Gene3D" id="2.30.40.10">
    <property type="entry name" value="Urease, subunit C, domain 1"/>
    <property type="match status" value="1"/>
</dbReference>
<dbReference type="PANTHER" id="PTHR11647:SF1">
    <property type="entry name" value="COLLAPSIN RESPONSE MEDIATOR PROTEIN"/>
    <property type="match status" value="1"/>
</dbReference>
<dbReference type="InterPro" id="IPR050378">
    <property type="entry name" value="Metallo-dep_Hydrolases_sf"/>
</dbReference>
<name>A0A6J6MRH5_9ZZZZ</name>
<feature type="domain" description="Amidohydrolase 3" evidence="1">
    <location>
        <begin position="72"/>
        <end position="566"/>
    </location>
</feature>
<evidence type="ECO:0000313" key="2">
    <source>
        <dbReference type="EMBL" id="CAB4675215.1"/>
    </source>
</evidence>
<dbReference type="InterPro" id="IPR013108">
    <property type="entry name" value="Amidohydro_3"/>
</dbReference>
<dbReference type="InterPro" id="IPR032466">
    <property type="entry name" value="Metal_Hydrolase"/>
</dbReference>
<evidence type="ECO:0000259" key="1">
    <source>
        <dbReference type="Pfam" id="PF07969"/>
    </source>
</evidence>
<dbReference type="SUPFAM" id="SSF51338">
    <property type="entry name" value="Composite domain of metallo-dependent hydrolases"/>
    <property type="match status" value="1"/>
</dbReference>
<protein>
    <submittedName>
        <fullName evidence="2">Unannotated protein</fullName>
    </submittedName>
</protein>
<accession>A0A6J6MRH5</accession>
<gene>
    <name evidence="2" type="ORF">UFOPK2242_01706</name>
</gene>
<dbReference type="Gene3D" id="3.20.20.140">
    <property type="entry name" value="Metal-dependent hydrolases"/>
    <property type="match status" value="1"/>
</dbReference>
<dbReference type="EMBL" id="CAEZWM010000307">
    <property type="protein sequence ID" value="CAB4675215.1"/>
    <property type="molecule type" value="Genomic_DNA"/>
</dbReference>
<dbReference type="AlphaFoldDB" id="A0A6J6MRH5"/>
<proteinExistence type="predicted"/>
<organism evidence="2">
    <name type="scientific">freshwater metagenome</name>
    <dbReference type="NCBI Taxonomy" id="449393"/>
    <lineage>
        <taxon>unclassified sequences</taxon>
        <taxon>metagenomes</taxon>
        <taxon>ecological metagenomes</taxon>
    </lineage>
</organism>
<dbReference type="GO" id="GO:0016812">
    <property type="term" value="F:hydrolase activity, acting on carbon-nitrogen (but not peptide) bonds, in cyclic amides"/>
    <property type="evidence" value="ECO:0007669"/>
    <property type="project" value="TreeGrafter"/>
</dbReference>
<dbReference type="GO" id="GO:0005829">
    <property type="term" value="C:cytosol"/>
    <property type="evidence" value="ECO:0007669"/>
    <property type="project" value="TreeGrafter"/>
</dbReference>